<keyword evidence="1" id="KW-0732">Signal</keyword>
<dbReference type="Proteomes" id="UP000467148">
    <property type="component" value="Chromosome"/>
</dbReference>
<reference evidence="2 3" key="1">
    <citation type="journal article" date="2019" name="Emerg. Microbes Infect.">
        <title>Comprehensive subspecies identification of 175 nontuberculous mycobacteria species based on 7547 genomic profiles.</title>
        <authorList>
            <person name="Matsumoto Y."/>
            <person name="Kinjo T."/>
            <person name="Motooka D."/>
            <person name="Nabeya D."/>
            <person name="Jung N."/>
            <person name="Uechi K."/>
            <person name="Horii T."/>
            <person name="Iida T."/>
            <person name="Fujita J."/>
            <person name="Nakamura S."/>
        </authorList>
    </citation>
    <scope>NUCLEOTIDE SEQUENCE [LARGE SCALE GENOMIC DNA]</scope>
    <source>
        <strain evidence="2 3">JCM 30396</strain>
    </source>
</reference>
<dbReference type="RefSeq" id="WP_163751030.1">
    <property type="nucleotide sequence ID" value="NZ_AP022596.1"/>
</dbReference>
<sequence length="174" mass="18219">MVRAVAMGSAALAMMAAGLGGIPGPRALADPAATVYVFGSCYDPSQPLQEKPQQVVYGCDSTSVMENMTWSSWGADGARGAGTDNAVQCQPNCAQGPHLYNPIVVHAWNPAPGQPGCPDNAAFYTDFTVAYPAGVPPWVVPGTSWGPGVEYTYVEGMPAVHFFDQRPFSCSSLS</sequence>
<dbReference type="AlphaFoldDB" id="A0A7I7TFN6"/>
<gene>
    <name evidence="2" type="ORF">MHEL_52390</name>
</gene>
<feature type="chain" id="PRO_5039247847" description="Secreted protein" evidence="1">
    <location>
        <begin position="17"/>
        <end position="174"/>
    </location>
</feature>
<evidence type="ECO:0000313" key="3">
    <source>
        <dbReference type="Proteomes" id="UP000467148"/>
    </source>
</evidence>
<accession>A0A7I7TFN6</accession>
<proteinExistence type="predicted"/>
<feature type="signal peptide" evidence="1">
    <location>
        <begin position="1"/>
        <end position="16"/>
    </location>
</feature>
<evidence type="ECO:0000256" key="1">
    <source>
        <dbReference type="SAM" id="SignalP"/>
    </source>
</evidence>
<name>A0A7I7TFN6_9MYCO</name>
<evidence type="ECO:0000313" key="2">
    <source>
        <dbReference type="EMBL" id="BBY66996.1"/>
    </source>
</evidence>
<evidence type="ECO:0008006" key="4">
    <source>
        <dbReference type="Google" id="ProtNLM"/>
    </source>
</evidence>
<keyword evidence="3" id="KW-1185">Reference proteome</keyword>
<protein>
    <recommendedName>
        <fullName evidence="4">Secreted protein</fullName>
    </recommendedName>
</protein>
<organism evidence="2 3">
    <name type="scientific">Mycolicibacterium helvum</name>
    <dbReference type="NCBI Taxonomy" id="1534349"/>
    <lineage>
        <taxon>Bacteria</taxon>
        <taxon>Bacillati</taxon>
        <taxon>Actinomycetota</taxon>
        <taxon>Actinomycetes</taxon>
        <taxon>Mycobacteriales</taxon>
        <taxon>Mycobacteriaceae</taxon>
        <taxon>Mycolicibacterium</taxon>
    </lineage>
</organism>
<dbReference type="KEGG" id="mhev:MHEL_52390"/>
<dbReference type="EMBL" id="AP022596">
    <property type="protein sequence ID" value="BBY66996.1"/>
    <property type="molecule type" value="Genomic_DNA"/>
</dbReference>